<dbReference type="Gene3D" id="6.10.250.3010">
    <property type="match status" value="1"/>
</dbReference>
<feature type="transmembrane region" description="Helical" evidence="5">
    <location>
        <begin position="504"/>
        <end position="523"/>
    </location>
</feature>
<evidence type="ECO:0000256" key="3">
    <source>
        <dbReference type="ARBA" id="ARBA00023136"/>
    </source>
</evidence>
<keyword evidence="4" id="KW-0325">Glycoprotein</keyword>
<protein>
    <submittedName>
        <fullName evidence="7">Uncharacterized protein</fullName>
    </submittedName>
</protein>
<keyword evidence="6" id="KW-0732">Signal</keyword>
<feature type="chain" id="PRO_5012779047" evidence="6">
    <location>
        <begin position="20"/>
        <end position="526"/>
    </location>
</feature>
<sequence>MKSILPFLLLIEITTSSLLRNEDDFNNMASLIGAHREKTFFKIASVPLPANPIEKTKVKASLLYFEESLEVILAKREKKYAHFDSSLIQSMKMGTMQLRPTKFLAREWKEKNICESDENCLYKGECYGVDAARCLSKHSGRKSTALKKSHTENVSPWRMLWTPTCVMSIVCDWYVTSLPIHQNKSDVGRPYTYDFGGTPFPVEEMNTTKGKEITEDWTAFTLNNNKINEYHKDIELLCLDKGRENIHCSYPHYRKPSQKVIVRLDPNKLEATHLNMKVNVDSITVREKGGMVILRRKGNSIVTESHQEKLEENRGKPASLEDVLMIKNEMLYLNQESKYNEYRLTQSIKALYEVLNKMIKSISMIDDHLIGDVMGRSFNTKWITPSTFAVTHRETEKGFGSSNCEGHRIFKEGRILEKNDGDTCFNIAGERVTSMKVFKDDDGVLDTVEDLIDPDISASGWSGWTTLMRKVLDDLVPDDSKDSNLEGDTSSGIGIPSIFGSPPFILSIVAIVLSILSLMISCMNRK</sequence>
<evidence type="ECO:0000256" key="6">
    <source>
        <dbReference type="SAM" id="SignalP"/>
    </source>
</evidence>
<evidence type="ECO:0000256" key="2">
    <source>
        <dbReference type="ARBA" id="ARBA00022692"/>
    </source>
</evidence>
<feature type="signal peptide" evidence="6">
    <location>
        <begin position="1"/>
        <end position="19"/>
    </location>
</feature>
<keyword evidence="5" id="KW-1133">Transmembrane helix</keyword>
<dbReference type="Pfam" id="PF03273">
    <property type="entry name" value="Baculo_gp64"/>
    <property type="match status" value="1"/>
</dbReference>
<evidence type="ECO:0000256" key="5">
    <source>
        <dbReference type="SAM" id="Phobius"/>
    </source>
</evidence>
<comment type="subcellular location">
    <subcellularLocation>
        <location evidence="1">Virion membrane</location>
    </subcellularLocation>
</comment>
<dbReference type="EMBL" id="GEZM01036113">
    <property type="protein sequence ID" value="JAV82964.1"/>
    <property type="molecule type" value="Transcribed_RNA"/>
</dbReference>
<dbReference type="GO" id="GO:0044003">
    <property type="term" value="P:symbiont-mediated perturbation of host process"/>
    <property type="evidence" value="ECO:0007669"/>
    <property type="project" value="InterPro"/>
</dbReference>
<evidence type="ECO:0000256" key="4">
    <source>
        <dbReference type="ARBA" id="ARBA00023180"/>
    </source>
</evidence>
<evidence type="ECO:0000313" key="7">
    <source>
        <dbReference type="EMBL" id="JAV82964.1"/>
    </source>
</evidence>
<accession>A0A1Y1MB94</accession>
<keyword evidence="3 5" id="KW-0472">Membrane</keyword>
<proteinExistence type="predicted"/>
<dbReference type="InterPro" id="IPR004955">
    <property type="entry name" value="Baculovirus_Gp64"/>
</dbReference>
<name>A0A1Y1MB94_PHOPY</name>
<keyword evidence="2 5" id="KW-0812">Transmembrane</keyword>
<organism evidence="7">
    <name type="scientific">Photinus pyralis</name>
    <name type="common">Common eastern firefly</name>
    <name type="synonym">Lampyris pyralis</name>
    <dbReference type="NCBI Taxonomy" id="7054"/>
    <lineage>
        <taxon>Eukaryota</taxon>
        <taxon>Metazoa</taxon>
        <taxon>Ecdysozoa</taxon>
        <taxon>Arthropoda</taxon>
        <taxon>Hexapoda</taxon>
        <taxon>Insecta</taxon>
        <taxon>Pterygota</taxon>
        <taxon>Neoptera</taxon>
        <taxon>Endopterygota</taxon>
        <taxon>Coleoptera</taxon>
        <taxon>Polyphaga</taxon>
        <taxon>Elateriformia</taxon>
        <taxon>Elateroidea</taxon>
        <taxon>Lampyridae</taxon>
        <taxon>Lampyrinae</taxon>
        <taxon>Photinus</taxon>
    </lineage>
</organism>
<evidence type="ECO:0000256" key="1">
    <source>
        <dbReference type="ARBA" id="ARBA00004182"/>
    </source>
</evidence>
<reference evidence="7" key="1">
    <citation type="journal article" date="2016" name="Sci. Rep.">
        <title>Molecular characterization of firefly nuptial gifts: a multi-omics approach sheds light on postcopulatory sexual selection.</title>
        <authorList>
            <person name="Al-Wathiqui N."/>
            <person name="Fallon T.R."/>
            <person name="South A."/>
            <person name="Weng J.K."/>
            <person name="Lewis S.M."/>
        </authorList>
    </citation>
    <scope>NUCLEOTIDE SEQUENCE</scope>
</reference>
<dbReference type="AlphaFoldDB" id="A0A1Y1MB94"/>